<organism evidence="1 2">
    <name type="scientific">Dentiradicibacter hellwigii</name>
    <dbReference type="NCBI Taxonomy" id="3149053"/>
    <lineage>
        <taxon>Bacteria</taxon>
        <taxon>Pseudomonadati</taxon>
        <taxon>Pseudomonadota</taxon>
        <taxon>Betaproteobacteria</taxon>
        <taxon>Rhodocyclales</taxon>
        <taxon>Rhodocyclaceae</taxon>
        <taxon>Dentiradicibacter</taxon>
    </lineage>
</organism>
<keyword evidence="2" id="KW-1185">Reference proteome</keyword>
<gene>
    <name evidence="1" type="ORF">ABCS64_07005</name>
</gene>
<comment type="caution">
    <text evidence="1">The sequence shown here is derived from an EMBL/GenBank/DDBJ whole genome shotgun (WGS) entry which is preliminary data.</text>
</comment>
<protein>
    <submittedName>
        <fullName evidence="1">Uncharacterized protein</fullName>
    </submittedName>
</protein>
<sequence>MNIKISVLFTLIFLPLILYAEGKSVQPKISCAVIQHNQQIAAFFPLNKSRKKLKWFKNKKTENYDEFMWIAEAGFIKNEKFVSTGRVMSYNVGSFRANKFKIKTGNIEDLLKDGWGSVYFIEKNKNNFIDNSRENIIFAKALDNEVMIFTNTPYAYKFILSDNPTHFKLKYFSIDQVGNYSCITNIEK</sequence>
<evidence type="ECO:0000313" key="1">
    <source>
        <dbReference type="EMBL" id="MFA9950066.1"/>
    </source>
</evidence>
<proteinExistence type="predicted"/>
<dbReference type="EMBL" id="JBEUWX010000002">
    <property type="protein sequence ID" value="MFA9950066.1"/>
    <property type="molecule type" value="Genomic_DNA"/>
</dbReference>
<name>A0ABV4UEI9_9RHOO</name>
<dbReference type="Proteomes" id="UP001574673">
    <property type="component" value="Unassembled WGS sequence"/>
</dbReference>
<accession>A0ABV4UEI9</accession>
<evidence type="ECO:0000313" key="2">
    <source>
        <dbReference type="Proteomes" id="UP001574673"/>
    </source>
</evidence>
<reference evidence="2" key="1">
    <citation type="submission" date="2024-06" db="EMBL/GenBank/DDBJ databases">
        <title>Radixoralia hellwigii gen. nov., sp nov., isolated from a root canal in the human oral cavity.</title>
        <authorList>
            <person name="Bartsch S."/>
            <person name="Wittmer A."/>
            <person name="Schulz A.-K."/>
            <person name="Neumann-Schaal M."/>
            <person name="Wolf J."/>
            <person name="Gronow S."/>
            <person name="Tennert C."/>
            <person name="Haecker G."/>
            <person name="Cieplik F."/>
            <person name="Al-Ahmad A."/>
        </authorList>
    </citation>
    <scope>NUCLEOTIDE SEQUENCE [LARGE SCALE GENOMIC DNA]</scope>
    <source>
        <strain evidence="2">Wk13</strain>
    </source>
</reference>
<dbReference type="RefSeq" id="WP_418891150.1">
    <property type="nucleotide sequence ID" value="NZ_JBEUWX010000002.1"/>
</dbReference>